<name>A0ABZ3IUC7_9FIRM</name>
<evidence type="ECO:0000313" key="2">
    <source>
        <dbReference type="EMBL" id="XFO69018.1"/>
    </source>
</evidence>
<reference evidence="2" key="1">
    <citation type="submission" date="2024-05" db="EMBL/GenBank/DDBJ databases">
        <title>Isolation and characterization of Sporomusa carbonis sp. nov., a carboxydotrophic hydrogenogen in the genus of Sporomusa isolated from a charcoal burning pile.</title>
        <authorList>
            <person name="Boeer T."/>
            <person name="Rosenbaum F."/>
            <person name="Eysell L."/>
            <person name="Mueller V."/>
            <person name="Daniel R."/>
            <person name="Poehlein A."/>
        </authorList>
    </citation>
    <scope>NUCLEOTIDE SEQUENCE [LARGE SCALE GENOMIC DNA]</scope>
    <source>
        <strain evidence="2">DSM 10669</strain>
    </source>
</reference>
<dbReference type="Proteomes" id="UP000216752">
    <property type="component" value="Chromosome"/>
</dbReference>
<evidence type="ECO:0000256" key="1">
    <source>
        <dbReference type="SAM" id="Phobius"/>
    </source>
</evidence>
<keyword evidence="1" id="KW-0812">Transmembrane</keyword>
<keyword evidence="1" id="KW-0472">Membrane</keyword>
<accession>A0ABZ3IUC7</accession>
<keyword evidence="3" id="KW-1185">Reference proteome</keyword>
<protein>
    <submittedName>
        <fullName evidence="2">Uncharacterized protein</fullName>
    </submittedName>
</protein>
<sequence length="161" mass="18425">MAKNRDRYLLVNGKPYFIQDLSGGGSEFVVLAVIAALFWFYSQMTLTFHMPNDNDFASEIYRDAVKEVAVQHILFQDRLAWIKKDFMTESQTPKSFSIDEGFKTKNKSSAEMTQYLSKGQYQVYVSSQVALTTTSQDKSVTRSMLDIDNEYIVTVKASPQR</sequence>
<proteinExistence type="predicted"/>
<dbReference type="EMBL" id="CP155573">
    <property type="protein sequence ID" value="XFO69018.1"/>
    <property type="molecule type" value="Genomic_DNA"/>
</dbReference>
<keyword evidence="1" id="KW-1133">Transmembrane helix</keyword>
<organism evidence="2 3">
    <name type="scientific">Sporomusa silvacetica DSM 10669</name>
    <dbReference type="NCBI Taxonomy" id="1123289"/>
    <lineage>
        <taxon>Bacteria</taxon>
        <taxon>Bacillati</taxon>
        <taxon>Bacillota</taxon>
        <taxon>Negativicutes</taxon>
        <taxon>Selenomonadales</taxon>
        <taxon>Sporomusaceae</taxon>
        <taxon>Sporomusa</taxon>
    </lineage>
</organism>
<evidence type="ECO:0000313" key="3">
    <source>
        <dbReference type="Proteomes" id="UP000216752"/>
    </source>
</evidence>
<dbReference type="RefSeq" id="WP_094604512.1">
    <property type="nucleotide sequence ID" value="NZ_CP155573.1"/>
</dbReference>
<feature type="transmembrane region" description="Helical" evidence="1">
    <location>
        <begin position="21"/>
        <end position="41"/>
    </location>
</feature>
<gene>
    <name evidence="2" type="ORF">SPSIL_052460</name>
</gene>